<organism evidence="1 2">
    <name type="scientific">Paraburkholderia nemoris</name>
    <dbReference type="NCBI Taxonomy" id="2793076"/>
    <lineage>
        <taxon>Bacteria</taxon>
        <taxon>Pseudomonadati</taxon>
        <taxon>Pseudomonadota</taxon>
        <taxon>Betaproteobacteria</taxon>
        <taxon>Burkholderiales</taxon>
        <taxon>Burkholderiaceae</taxon>
        <taxon>Paraburkholderia</taxon>
    </lineage>
</organism>
<accession>A0ABM8T1Y4</accession>
<keyword evidence="2" id="KW-1185">Reference proteome</keyword>
<sequence length="144" mass="14678">MTGTPALSTADRAQRAGVLITAVLDECPHRAPEFAAESNAMHRLAQSLNSSDGAVLQTLGEIALDLCGAGSAGIKFVKHQAGLDLKHHHCRAGAAAIAVLPPGLEAGIKIQPGISFPNLRDKSPQLAGAGSVLLSAGRDTGPFV</sequence>
<evidence type="ECO:0000313" key="1">
    <source>
        <dbReference type="EMBL" id="CAE6851326.1"/>
    </source>
</evidence>
<dbReference type="RefSeq" id="WP_200661097.1">
    <property type="nucleotide sequence ID" value="NZ_CAJNBH010000036.1"/>
</dbReference>
<protein>
    <submittedName>
        <fullName evidence="1">Uncharacterized protein</fullName>
    </submittedName>
</protein>
<evidence type="ECO:0000313" key="2">
    <source>
        <dbReference type="Proteomes" id="UP000673821"/>
    </source>
</evidence>
<gene>
    <name evidence="1" type="ORF">R69776_07517</name>
</gene>
<comment type="caution">
    <text evidence="1">The sequence shown here is derived from an EMBL/GenBank/DDBJ whole genome shotgun (WGS) entry which is preliminary data.</text>
</comment>
<dbReference type="EMBL" id="CAJNBH010000036">
    <property type="protein sequence ID" value="CAE6851326.1"/>
    <property type="molecule type" value="Genomic_DNA"/>
</dbReference>
<dbReference type="Proteomes" id="UP000673821">
    <property type="component" value="Unassembled WGS sequence"/>
</dbReference>
<proteinExistence type="predicted"/>
<reference evidence="1 2" key="1">
    <citation type="submission" date="2021-02" db="EMBL/GenBank/DDBJ databases">
        <authorList>
            <person name="Vanwijnsberghe S."/>
        </authorList>
    </citation>
    <scope>NUCLEOTIDE SEQUENCE [LARGE SCALE GENOMIC DNA]</scope>
    <source>
        <strain evidence="1 2">R-69776</strain>
    </source>
</reference>
<name>A0ABM8T1Y4_9BURK</name>